<dbReference type="GO" id="GO:0046983">
    <property type="term" value="F:protein dimerization activity"/>
    <property type="evidence" value="ECO:0007669"/>
    <property type="project" value="InterPro"/>
</dbReference>
<dbReference type="PANTHER" id="PTHR11945:SF534">
    <property type="entry name" value="MYOCYTE-SPECIFIC ENHANCER FACTOR 2"/>
    <property type="match status" value="1"/>
</dbReference>
<dbReference type="SUPFAM" id="SSF55455">
    <property type="entry name" value="SRF-like"/>
    <property type="match status" value="1"/>
</dbReference>
<dbReference type="GO" id="GO:0005634">
    <property type="term" value="C:nucleus"/>
    <property type="evidence" value="ECO:0007669"/>
    <property type="project" value="UniProtKB-SubCell"/>
</dbReference>
<dbReference type="Pfam" id="PF00319">
    <property type="entry name" value="SRF-TF"/>
    <property type="match status" value="1"/>
</dbReference>
<dbReference type="GO" id="GO:0000981">
    <property type="term" value="F:DNA-binding transcription factor activity, RNA polymerase II-specific"/>
    <property type="evidence" value="ECO:0007669"/>
    <property type="project" value="InterPro"/>
</dbReference>
<sequence length="185" mass="20938">MGGRNVGKISMQPIANNKARRVTFVKRKNGLKKKLHELTTLCDIEACMICFDGDDGTVETWPEDQRKFNGVIQKYKRVGRIEREKNCVDVDSQLEARKKKLEDSCGWDQRLDDLSKESLSELGCSLDCQLEKVRERVHQLNNLTKMNVCPFLSFRVGDNPIVKMGAMLNPCAGRTWTGGSPTPHP</sequence>
<dbReference type="InterPro" id="IPR036879">
    <property type="entry name" value="TF_MADSbox_sf"/>
</dbReference>
<evidence type="ECO:0000256" key="2">
    <source>
        <dbReference type="ARBA" id="ARBA00023015"/>
    </source>
</evidence>
<dbReference type="AlphaFoldDB" id="A0A835H7R1"/>
<evidence type="ECO:0000256" key="5">
    <source>
        <dbReference type="ARBA" id="ARBA00023242"/>
    </source>
</evidence>
<keyword evidence="8" id="KW-1185">Reference proteome</keyword>
<dbReference type="CDD" id="cd00266">
    <property type="entry name" value="MADS_SRF_like"/>
    <property type="match status" value="1"/>
</dbReference>
<evidence type="ECO:0000259" key="6">
    <source>
        <dbReference type="PROSITE" id="PS50066"/>
    </source>
</evidence>
<dbReference type="PRINTS" id="PR00404">
    <property type="entry name" value="MADSDOMAIN"/>
</dbReference>
<dbReference type="Gene3D" id="3.40.1810.10">
    <property type="entry name" value="Transcription factor, MADS-box"/>
    <property type="match status" value="1"/>
</dbReference>
<keyword evidence="3" id="KW-0238">DNA-binding</keyword>
<dbReference type="SMART" id="SM00432">
    <property type="entry name" value="MADS"/>
    <property type="match status" value="1"/>
</dbReference>
<dbReference type="GO" id="GO:0045944">
    <property type="term" value="P:positive regulation of transcription by RNA polymerase II"/>
    <property type="evidence" value="ECO:0007669"/>
    <property type="project" value="InterPro"/>
</dbReference>
<comment type="caution">
    <text evidence="7">The sequence shown here is derived from an EMBL/GenBank/DDBJ whole genome shotgun (WGS) entry which is preliminary data.</text>
</comment>
<comment type="subcellular location">
    <subcellularLocation>
        <location evidence="1">Nucleus</location>
    </subcellularLocation>
</comment>
<keyword evidence="2" id="KW-0805">Transcription regulation</keyword>
<evidence type="ECO:0000256" key="4">
    <source>
        <dbReference type="ARBA" id="ARBA00023163"/>
    </source>
</evidence>
<accession>A0A835H7R1</accession>
<evidence type="ECO:0000313" key="7">
    <source>
        <dbReference type="EMBL" id="KAF9593133.1"/>
    </source>
</evidence>
<reference evidence="7 8" key="1">
    <citation type="submission" date="2020-10" db="EMBL/GenBank/DDBJ databases">
        <title>The Coptis chinensis genome and diversification of protoberbering-type alkaloids.</title>
        <authorList>
            <person name="Wang B."/>
            <person name="Shu S."/>
            <person name="Song C."/>
            <person name="Liu Y."/>
        </authorList>
    </citation>
    <scope>NUCLEOTIDE SEQUENCE [LARGE SCALE GENOMIC DNA]</scope>
    <source>
        <strain evidence="7">HL-2020</strain>
        <tissue evidence="7">Leaf</tissue>
    </source>
</reference>
<dbReference type="OrthoDB" id="601557at2759"/>
<evidence type="ECO:0000256" key="3">
    <source>
        <dbReference type="ARBA" id="ARBA00023125"/>
    </source>
</evidence>
<organism evidence="7 8">
    <name type="scientific">Coptis chinensis</name>
    <dbReference type="NCBI Taxonomy" id="261450"/>
    <lineage>
        <taxon>Eukaryota</taxon>
        <taxon>Viridiplantae</taxon>
        <taxon>Streptophyta</taxon>
        <taxon>Embryophyta</taxon>
        <taxon>Tracheophyta</taxon>
        <taxon>Spermatophyta</taxon>
        <taxon>Magnoliopsida</taxon>
        <taxon>Ranunculales</taxon>
        <taxon>Ranunculaceae</taxon>
        <taxon>Coptidoideae</taxon>
        <taxon>Coptis</taxon>
    </lineage>
</organism>
<dbReference type="EMBL" id="JADFTS010000008">
    <property type="protein sequence ID" value="KAF9593133.1"/>
    <property type="molecule type" value="Genomic_DNA"/>
</dbReference>
<dbReference type="InterPro" id="IPR033897">
    <property type="entry name" value="SRF-like_MADS-box"/>
</dbReference>
<dbReference type="InterPro" id="IPR002100">
    <property type="entry name" value="TF_MADSbox"/>
</dbReference>
<protein>
    <recommendedName>
        <fullName evidence="6">MADS-box domain-containing protein</fullName>
    </recommendedName>
</protein>
<keyword evidence="4" id="KW-0804">Transcription</keyword>
<gene>
    <name evidence="7" type="ORF">IFM89_020343</name>
</gene>
<name>A0A835H7R1_9MAGN</name>
<proteinExistence type="predicted"/>
<evidence type="ECO:0000256" key="1">
    <source>
        <dbReference type="ARBA" id="ARBA00004123"/>
    </source>
</evidence>
<evidence type="ECO:0000313" key="8">
    <source>
        <dbReference type="Proteomes" id="UP000631114"/>
    </source>
</evidence>
<dbReference type="Proteomes" id="UP000631114">
    <property type="component" value="Unassembled WGS sequence"/>
</dbReference>
<dbReference type="PROSITE" id="PS50066">
    <property type="entry name" value="MADS_BOX_2"/>
    <property type="match status" value="1"/>
</dbReference>
<dbReference type="PANTHER" id="PTHR11945">
    <property type="entry name" value="MADS BOX PROTEIN"/>
    <property type="match status" value="1"/>
</dbReference>
<dbReference type="GO" id="GO:0000978">
    <property type="term" value="F:RNA polymerase II cis-regulatory region sequence-specific DNA binding"/>
    <property type="evidence" value="ECO:0007669"/>
    <property type="project" value="TreeGrafter"/>
</dbReference>
<feature type="domain" description="MADS-box" evidence="6">
    <location>
        <begin position="4"/>
        <end position="51"/>
    </location>
</feature>
<keyword evidence="5" id="KW-0539">Nucleus</keyword>